<accession>A0A1D7QAX7</accession>
<dbReference type="InterPro" id="IPR052711">
    <property type="entry name" value="Zinc_ADH-like"/>
</dbReference>
<dbReference type="PANTHER" id="PTHR45033">
    <property type="match status" value="1"/>
</dbReference>
<dbReference type="GO" id="GO:0016491">
    <property type="term" value="F:oxidoreductase activity"/>
    <property type="evidence" value="ECO:0007669"/>
    <property type="project" value="InterPro"/>
</dbReference>
<dbReference type="Gene3D" id="3.90.180.10">
    <property type="entry name" value="Medium-chain alcohol dehydrogenases, catalytic domain"/>
    <property type="match status" value="1"/>
</dbReference>
<dbReference type="Pfam" id="PF08240">
    <property type="entry name" value="ADH_N"/>
    <property type="match status" value="1"/>
</dbReference>
<dbReference type="SMART" id="SM00829">
    <property type="entry name" value="PKS_ER"/>
    <property type="match status" value="1"/>
</dbReference>
<dbReference type="CDD" id="cd08276">
    <property type="entry name" value="MDR7"/>
    <property type="match status" value="1"/>
</dbReference>
<dbReference type="InterPro" id="IPR013149">
    <property type="entry name" value="ADH-like_C"/>
</dbReference>
<dbReference type="AlphaFoldDB" id="A0A1D7QAX7"/>
<evidence type="ECO:0000313" key="3">
    <source>
        <dbReference type="Proteomes" id="UP000094313"/>
    </source>
</evidence>
<dbReference type="SUPFAM" id="SSF50129">
    <property type="entry name" value="GroES-like"/>
    <property type="match status" value="1"/>
</dbReference>
<dbReference type="KEGG" id="psty:BFS30_00400"/>
<dbReference type="RefSeq" id="WP_069377462.1">
    <property type="nucleotide sequence ID" value="NZ_CP017141.1"/>
</dbReference>
<dbReference type="OrthoDB" id="648910at2"/>
<dbReference type="PANTHER" id="PTHR45033:SF2">
    <property type="entry name" value="ZINC-TYPE ALCOHOL DEHYDROGENASE-LIKE PROTEIN C1773.06C"/>
    <property type="match status" value="1"/>
</dbReference>
<name>A0A1D7QAX7_9SPHI</name>
<proteinExistence type="predicted"/>
<evidence type="ECO:0000259" key="1">
    <source>
        <dbReference type="SMART" id="SM00829"/>
    </source>
</evidence>
<dbReference type="Proteomes" id="UP000094313">
    <property type="component" value="Chromosome"/>
</dbReference>
<dbReference type="SUPFAM" id="SSF51735">
    <property type="entry name" value="NAD(P)-binding Rossmann-fold domains"/>
    <property type="match status" value="1"/>
</dbReference>
<keyword evidence="3" id="KW-1185">Reference proteome</keyword>
<feature type="domain" description="Enoyl reductase (ER)" evidence="1">
    <location>
        <begin position="11"/>
        <end position="328"/>
    </location>
</feature>
<dbReference type="Pfam" id="PF00107">
    <property type="entry name" value="ADH_zinc_N"/>
    <property type="match status" value="1"/>
</dbReference>
<organism evidence="2 3">
    <name type="scientific">Pedobacter steynii</name>
    <dbReference type="NCBI Taxonomy" id="430522"/>
    <lineage>
        <taxon>Bacteria</taxon>
        <taxon>Pseudomonadati</taxon>
        <taxon>Bacteroidota</taxon>
        <taxon>Sphingobacteriia</taxon>
        <taxon>Sphingobacteriales</taxon>
        <taxon>Sphingobacteriaceae</taxon>
        <taxon>Pedobacter</taxon>
    </lineage>
</organism>
<dbReference type="InterPro" id="IPR011032">
    <property type="entry name" value="GroES-like_sf"/>
</dbReference>
<gene>
    <name evidence="2" type="ORF">BFS30_00400</name>
</gene>
<sequence length="334" mass="36209">MKTLVVNEKYGIRNLNIEEHQIPEPQAHEVLVKVAAISLNYLDLMIVNGDFGHQFPYIPGSDASGTVVRTGTAVSRFLPGDLVTTHFTPGWASGELSPEGLEKRLGVDVPGVFSAYICVPEAALIRSPANLSHEEAATLPIAALTAWEAIHQAGDLKAGETVLLQGTGGVSIFALQFAKMAGARVIITSGSDQKLERARQLGADHVFNYRTDPEWPEKIEAMGGADLILEVTGTGIKDAVKASRFAGRIVIIGFLDGSETSLNIFDFLQKKLTIKGVLVGSRHTYQEMNEAIEKKDLHPVIDKIFSFSEIKQAFDYLSKGAHFGKIVLKLNEGT</sequence>
<dbReference type="Gene3D" id="3.40.50.720">
    <property type="entry name" value="NAD(P)-binding Rossmann-like Domain"/>
    <property type="match status" value="1"/>
</dbReference>
<evidence type="ECO:0000313" key="2">
    <source>
        <dbReference type="EMBL" id="AOM75764.1"/>
    </source>
</evidence>
<dbReference type="InterPro" id="IPR020843">
    <property type="entry name" value="ER"/>
</dbReference>
<dbReference type="InterPro" id="IPR013154">
    <property type="entry name" value="ADH-like_N"/>
</dbReference>
<dbReference type="InterPro" id="IPR036291">
    <property type="entry name" value="NAD(P)-bd_dom_sf"/>
</dbReference>
<protein>
    <recommendedName>
        <fullName evidence="1">Enoyl reductase (ER) domain-containing protein</fullName>
    </recommendedName>
</protein>
<reference evidence="2 3" key="1">
    <citation type="submission" date="2016-08" db="EMBL/GenBank/DDBJ databases">
        <authorList>
            <person name="Seilhamer J.J."/>
        </authorList>
    </citation>
    <scope>NUCLEOTIDE SEQUENCE [LARGE SCALE GENOMIC DNA]</scope>
    <source>
        <strain evidence="2 3">DX4</strain>
    </source>
</reference>
<dbReference type="EMBL" id="CP017141">
    <property type="protein sequence ID" value="AOM75764.1"/>
    <property type="molecule type" value="Genomic_DNA"/>
</dbReference>